<dbReference type="AlphaFoldDB" id="A0A328BMG0"/>
<dbReference type="EMBL" id="QFYS01000001">
    <property type="protein sequence ID" value="RAK68570.1"/>
    <property type="molecule type" value="Genomic_DNA"/>
</dbReference>
<dbReference type="FunFam" id="3.30.565.10:FF:000006">
    <property type="entry name" value="Sensor histidine kinase WalK"/>
    <property type="match status" value="1"/>
</dbReference>
<dbReference type="InterPro" id="IPR005467">
    <property type="entry name" value="His_kinase_dom"/>
</dbReference>
<dbReference type="Gene3D" id="3.30.565.10">
    <property type="entry name" value="Histidine kinase-like ATPase, C-terminal domain"/>
    <property type="match status" value="1"/>
</dbReference>
<evidence type="ECO:0000313" key="14">
    <source>
        <dbReference type="Proteomes" id="UP000249524"/>
    </source>
</evidence>
<keyword evidence="4" id="KW-1003">Cell membrane</keyword>
<dbReference type="GO" id="GO:0005886">
    <property type="term" value="C:plasma membrane"/>
    <property type="evidence" value="ECO:0007669"/>
    <property type="project" value="UniProtKB-SubCell"/>
</dbReference>
<protein>
    <recommendedName>
        <fullName evidence="3">histidine kinase</fullName>
        <ecNumber evidence="3">2.7.13.3</ecNumber>
    </recommendedName>
</protein>
<evidence type="ECO:0000256" key="6">
    <source>
        <dbReference type="ARBA" id="ARBA00022679"/>
    </source>
</evidence>
<dbReference type="EC" id="2.7.13.3" evidence="3"/>
<dbReference type="SUPFAM" id="SSF47384">
    <property type="entry name" value="Homodimeric domain of signal transducing histidine kinase"/>
    <property type="match status" value="1"/>
</dbReference>
<keyword evidence="14" id="KW-1185">Reference proteome</keyword>
<keyword evidence="5" id="KW-0597">Phosphoprotein</keyword>
<keyword evidence="7" id="KW-0547">Nucleotide-binding</keyword>
<dbReference type="InterPro" id="IPR003661">
    <property type="entry name" value="HisK_dim/P_dom"/>
</dbReference>
<dbReference type="Gene3D" id="1.10.287.130">
    <property type="match status" value="1"/>
</dbReference>
<dbReference type="GO" id="GO:0005524">
    <property type="term" value="F:ATP binding"/>
    <property type="evidence" value="ECO:0007669"/>
    <property type="project" value="UniProtKB-KW"/>
</dbReference>
<keyword evidence="9" id="KW-0067">ATP-binding</keyword>
<dbReference type="Pfam" id="PF00512">
    <property type="entry name" value="HisKA"/>
    <property type="match status" value="1"/>
</dbReference>
<dbReference type="CDD" id="cd00075">
    <property type="entry name" value="HATPase"/>
    <property type="match status" value="1"/>
</dbReference>
<dbReference type="InterPro" id="IPR003594">
    <property type="entry name" value="HATPase_dom"/>
</dbReference>
<dbReference type="Proteomes" id="UP000249524">
    <property type="component" value="Unassembled WGS sequence"/>
</dbReference>
<feature type="domain" description="Histidine kinase" evidence="12">
    <location>
        <begin position="137"/>
        <end position="378"/>
    </location>
</feature>
<reference evidence="13 14" key="1">
    <citation type="submission" date="2018-05" db="EMBL/GenBank/DDBJ databases">
        <authorList>
            <person name="Lanie J.A."/>
            <person name="Ng W.-L."/>
            <person name="Kazmierczak K.M."/>
            <person name="Andrzejewski T.M."/>
            <person name="Davidsen T.M."/>
            <person name="Wayne K.J."/>
            <person name="Tettelin H."/>
            <person name="Glass J.I."/>
            <person name="Rusch D."/>
            <person name="Podicherti R."/>
            <person name="Tsui H.-C.T."/>
            <person name="Winkler M.E."/>
        </authorList>
    </citation>
    <scope>NUCLEOTIDE SEQUENCE [LARGE SCALE GENOMIC DNA]</scope>
    <source>
        <strain evidence="13 14">BUT-10</strain>
    </source>
</reference>
<comment type="catalytic activity">
    <reaction evidence="1">
        <text>ATP + protein L-histidine = ADP + protein N-phospho-L-histidine.</text>
        <dbReference type="EC" id="2.7.13.3"/>
    </reaction>
</comment>
<evidence type="ECO:0000256" key="10">
    <source>
        <dbReference type="ARBA" id="ARBA00023012"/>
    </source>
</evidence>
<keyword evidence="8" id="KW-0418">Kinase</keyword>
<dbReference type="SUPFAM" id="SSF55874">
    <property type="entry name" value="ATPase domain of HSP90 chaperone/DNA topoisomerase II/histidine kinase"/>
    <property type="match status" value="1"/>
</dbReference>
<evidence type="ECO:0000313" key="13">
    <source>
        <dbReference type="EMBL" id="RAK68570.1"/>
    </source>
</evidence>
<proteinExistence type="predicted"/>
<sequence>MPLSQVLERGGAGAAAELILELLPEPVLLVQAHEGEPPEIAYGNAAAREVFRIELAGAPLGAALRRPEVLEAIEGALEIEAPTEVAFETIGVQPRFWRAFARPLEAGPEGLRRLVVVLRDETDARRTERMRADFLANASHELRTPLASLAGFVETLRTHAKDDPEARDKFLGIMAQQATRMARLVDDLLSLSRIELNEHIAPSGKVELARTIQDVVDAVRPLIEERGVNITTDVRPGVTPVTGDRDQLVQVIQNLVDNAVKYTPKGGAVRISLEPAASVEAARAPSRSGVGLSLLSPDAPEGQAFVVIRVTDDGPGIARQHLPRLSERFYRVEGQRSGGTGLGLAIVKHVVNRHRGGLTVESAEGEGTTFSVYLPLAPAVAAQA</sequence>
<dbReference type="InterPro" id="IPR050736">
    <property type="entry name" value="Sensor_HK_Regulatory"/>
</dbReference>
<evidence type="ECO:0000256" key="3">
    <source>
        <dbReference type="ARBA" id="ARBA00012438"/>
    </source>
</evidence>
<dbReference type="PANTHER" id="PTHR43711">
    <property type="entry name" value="TWO-COMPONENT HISTIDINE KINASE"/>
    <property type="match status" value="1"/>
</dbReference>
<dbReference type="SMART" id="SM00388">
    <property type="entry name" value="HisKA"/>
    <property type="match status" value="1"/>
</dbReference>
<dbReference type="PRINTS" id="PR00344">
    <property type="entry name" value="BCTRLSENSOR"/>
</dbReference>
<evidence type="ECO:0000256" key="1">
    <source>
        <dbReference type="ARBA" id="ARBA00000085"/>
    </source>
</evidence>
<dbReference type="CDD" id="cd00082">
    <property type="entry name" value="HisKA"/>
    <property type="match status" value="1"/>
</dbReference>
<evidence type="ECO:0000256" key="4">
    <source>
        <dbReference type="ARBA" id="ARBA00022475"/>
    </source>
</evidence>
<keyword evidence="11" id="KW-0472">Membrane</keyword>
<evidence type="ECO:0000256" key="9">
    <source>
        <dbReference type="ARBA" id="ARBA00022840"/>
    </source>
</evidence>
<dbReference type="SMART" id="SM00387">
    <property type="entry name" value="HATPase_c"/>
    <property type="match status" value="1"/>
</dbReference>
<keyword evidence="10" id="KW-0902">Two-component regulatory system</keyword>
<dbReference type="FunFam" id="1.10.287.130:FF:000008">
    <property type="entry name" value="Two-component sensor histidine kinase"/>
    <property type="match status" value="1"/>
</dbReference>
<dbReference type="PROSITE" id="PS50109">
    <property type="entry name" value="HIS_KIN"/>
    <property type="match status" value="1"/>
</dbReference>
<evidence type="ECO:0000256" key="8">
    <source>
        <dbReference type="ARBA" id="ARBA00022777"/>
    </source>
</evidence>
<dbReference type="InterPro" id="IPR036097">
    <property type="entry name" value="HisK_dim/P_sf"/>
</dbReference>
<evidence type="ECO:0000256" key="7">
    <source>
        <dbReference type="ARBA" id="ARBA00022741"/>
    </source>
</evidence>
<keyword evidence="6" id="KW-0808">Transferase</keyword>
<gene>
    <name evidence="13" type="ORF">DJ019_00645</name>
</gene>
<accession>A0A328BMG0</accession>
<evidence type="ECO:0000256" key="11">
    <source>
        <dbReference type="ARBA" id="ARBA00023136"/>
    </source>
</evidence>
<evidence type="ECO:0000256" key="5">
    <source>
        <dbReference type="ARBA" id="ARBA00022553"/>
    </source>
</evidence>
<dbReference type="InterPro" id="IPR004358">
    <property type="entry name" value="Sig_transdc_His_kin-like_C"/>
</dbReference>
<organism evidence="13 14">
    <name type="scientific">Phenylobacterium kunshanense</name>
    <dbReference type="NCBI Taxonomy" id="1445034"/>
    <lineage>
        <taxon>Bacteria</taxon>
        <taxon>Pseudomonadati</taxon>
        <taxon>Pseudomonadota</taxon>
        <taxon>Alphaproteobacteria</taxon>
        <taxon>Caulobacterales</taxon>
        <taxon>Caulobacteraceae</taxon>
        <taxon>Phenylobacterium</taxon>
    </lineage>
</organism>
<dbReference type="PANTHER" id="PTHR43711:SF1">
    <property type="entry name" value="HISTIDINE KINASE 1"/>
    <property type="match status" value="1"/>
</dbReference>
<name>A0A328BMG0_9CAUL</name>
<dbReference type="InterPro" id="IPR036890">
    <property type="entry name" value="HATPase_C_sf"/>
</dbReference>
<evidence type="ECO:0000256" key="2">
    <source>
        <dbReference type="ARBA" id="ARBA00004236"/>
    </source>
</evidence>
<dbReference type="RefSeq" id="WP_111274062.1">
    <property type="nucleotide sequence ID" value="NZ_QFYS01000001.1"/>
</dbReference>
<dbReference type="GO" id="GO:0000155">
    <property type="term" value="F:phosphorelay sensor kinase activity"/>
    <property type="evidence" value="ECO:0007669"/>
    <property type="project" value="InterPro"/>
</dbReference>
<dbReference type="OrthoDB" id="9813151at2"/>
<comment type="subcellular location">
    <subcellularLocation>
        <location evidence="2">Cell membrane</location>
    </subcellularLocation>
</comment>
<comment type="caution">
    <text evidence="13">The sequence shown here is derived from an EMBL/GenBank/DDBJ whole genome shotgun (WGS) entry which is preliminary data.</text>
</comment>
<evidence type="ECO:0000259" key="12">
    <source>
        <dbReference type="PROSITE" id="PS50109"/>
    </source>
</evidence>
<dbReference type="Pfam" id="PF02518">
    <property type="entry name" value="HATPase_c"/>
    <property type="match status" value="1"/>
</dbReference>